<gene>
    <name evidence="1" type="ORF">PAECIP111893_03369</name>
</gene>
<protein>
    <recommendedName>
        <fullName evidence="3">KTSC domain-containing protein</fullName>
    </recommendedName>
</protein>
<organism evidence="1 2">
    <name type="scientific">Paenibacillus plantiphilus</name>
    <dbReference type="NCBI Taxonomy" id="2905650"/>
    <lineage>
        <taxon>Bacteria</taxon>
        <taxon>Bacillati</taxon>
        <taxon>Bacillota</taxon>
        <taxon>Bacilli</taxon>
        <taxon>Bacillales</taxon>
        <taxon>Paenibacillaceae</taxon>
        <taxon>Paenibacillus</taxon>
    </lineage>
</organism>
<keyword evidence="2" id="KW-1185">Reference proteome</keyword>
<evidence type="ECO:0000313" key="2">
    <source>
        <dbReference type="Proteomes" id="UP000838686"/>
    </source>
</evidence>
<comment type="caution">
    <text evidence="1">The sequence shown here is derived from an EMBL/GenBank/DDBJ whole genome shotgun (WGS) entry which is preliminary data.</text>
</comment>
<evidence type="ECO:0008006" key="3">
    <source>
        <dbReference type="Google" id="ProtNLM"/>
    </source>
</evidence>
<proteinExistence type="predicted"/>
<accession>A0ABN8GK82</accession>
<reference evidence="1" key="1">
    <citation type="submission" date="2022-01" db="EMBL/GenBank/DDBJ databases">
        <authorList>
            <person name="Criscuolo A."/>
        </authorList>
    </citation>
    <scope>NUCLEOTIDE SEQUENCE</scope>
    <source>
        <strain evidence="1">CIP111893</strain>
    </source>
</reference>
<evidence type="ECO:0000313" key="1">
    <source>
        <dbReference type="EMBL" id="CAH1211068.1"/>
    </source>
</evidence>
<name>A0ABN8GK82_9BACL</name>
<dbReference type="EMBL" id="CAKMMF010000018">
    <property type="protein sequence ID" value="CAH1211068.1"/>
    <property type="molecule type" value="Genomic_DNA"/>
</dbReference>
<dbReference type="RefSeq" id="WP_236343694.1">
    <property type="nucleotide sequence ID" value="NZ_CAKMMF010000018.1"/>
</dbReference>
<sequence length="83" mass="9614">MLVPVESKQIAFCSYDEKEEKLHLYYHTGEVTTFSSIVRAEFQAVLESSNRYDALMRVARKYEPVTVVDETPTEAEIPVWNNL</sequence>
<dbReference type="Proteomes" id="UP000838686">
    <property type="component" value="Unassembled WGS sequence"/>
</dbReference>